<dbReference type="SUPFAM" id="SSF49562">
    <property type="entry name" value="C2 domain (Calcium/lipid-binding domain, CaLB)"/>
    <property type="match status" value="1"/>
</dbReference>
<dbReference type="Gene3D" id="3.20.20.190">
    <property type="entry name" value="Phosphatidylinositol (PI) phosphodiesterase"/>
    <property type="match status" value="1"/>
</dbReference>
<evidence type="ECO:0000256" key="20">
    <source>
        <dbReference type="PIRSR" id="PIRSR628391-3"/>
    </source>
</evidence>
<keyword evidence="5" id="KW-0963">Cytoplasm</keyword>
<evidence type="ECO:0000256" key="7">
    <source>
        <dbReference type="ARBA" id="ARBA00022737"/>
    </source>
</evidence>
<dbReference type="InterPro" id="IPR017946">
    <property type="entry name" value="PLC-like_Pdiesterase_TIM-brl"/>
</dbReference>
<dbReference type="Proteomes" id="UP000694546">
    <property type="component" value="Chromosome 7"/>
</dbReference>
<dbReference type="Gene3D" id="1.10.238.10">
    <property type="entry name" value="EF-hand"/>
    <property type="match status" value="2"/>
</dbReference>
<feature type="active site" evidence="18">
    <location>
        <position position="378"/>
    </location>
</feature>
<feature type="binding site" evidence="20">
    <location>
        <position position="363"/>
    </location>
    <ligand>
        <name>Ca(2+)</name>
        <dbReference type="ChEBI" id="CHEBI:29108"/>
        <label>3</label>
        <note>catalytic</note>
    </ligand>
</feature>
<dbReference type="Pfam" id="PF00388">
    <property type="entry name" value="PI-PLC-X"/>
    <property type="match status" value="1"/>
</dbReference>
<dbReference type="InterPro" id="IPR035892">
    <property type="entry name" value="C2_domain_sf"/>
</dbReference>
<evidence type="ECO:0000259" key="27">
    <source>
        <dbReference type="PROSITE" id="PS50222"/>
    </source>
</evidence>
<feature type="binding site" evidence="20">
    <location>
        <position position="334"/>
    </location>
    <ligand>
        <name>Ca(2+)</name>
        <dbReference type="ChEBI" id="CHEBI:29108"/>
        <label>3</label>
        <note>catalytic</note>
    </ligand>
</feature>
<evidence type="ECO:0000256" key="3">
    <source>
        <dbReference type="ARBA" id="ARBA00004240"/>
    </source>
</evidence>
<feature type="binding site" evidence="20">
    <location>
        <position position="722"/>
    </location>
    <ligand>
        <name>Ca(2+)</name>
        <dbReference type="ChEBI" id="CHEBI:29108"/>
        <label>5</label>
    </ligand>
</feature>
<keyword evidence="12 22" id="KW-0443">Lipid metabolism</keyword>
<comment type="catalytic activity">
    <reaction evidence="17">
        <text>a 1,2-diacyl-sn-glycero-3-phospho-(1D-myo-inositol) + H2O = 1D-myo-inositol 1-phosphate + a 1,2-diacyl-sn-glycerol + H(+)</text>
        <dbReference type="Rhea" id="RHEA:43484"/>
        <dbReference type="ChEBI" id="CHEBI:15377"/>
        <dbReference type="ChEBI" id="CHEBI:15378"/>
        <dbReference type="ChEBI" id="CHEBI:17815"/>
        <dbReference type="ChEBI" id="CHEBI:57880"/>
        <dbReference type="ChEBI" id="CHEBI:58433"/>
    </reaction>
    <physiologicalReaction direction="left-to-right" evidence="17">
        <dbReference type="Rhea" id="RHEA:43485"/>
    </physiologicalReaction>
</comment>
<keyword evidence="13" id="KW-0472">Membrane</keyword>
<dbReference type="InterPro" id="IPR000909">
    <property type="entry name" value="PLipase_C_PInositol-sp_X_dom"/>
</dbReference>
<evidence type="ECO:0000256" key="19">
    <source>
        <dbReference type="PIRSR" id="PIRSR628391-2"/>
    </source>
</evidence>
<dbReference type="InterPro" id="IPR001849">
    <property type="entry name" value="PH_domain"/>
</dbReference>
<dbReference type="GO" id="GO:0005509">
    <property type="term" value="F:calcium ion binding"/>
    <property type="evidence" value="ECO:0007669"/>
    <property type="project" value="InterPro"/>
</dbReference>
<reference evidence="28" key="1">
    <citation type="submission" date="2025-08" db="UniProtKB">
        <authorList>
            <consortium name="Ensembl"/>
        </authorList>
    </citation>
    <scope>IDENTIFICATION</scope>
</reference>
<evidence type="ECO:0000313" key="29">
    <source>
        <dbReference type="Proteomes" id="UP000694546"/>
    </source>
</evidence>
<evidence type="ECO:0000256" key="4">
    <source>
        <dbReference type="ARBA" id="ARBA00004496"/>
    </source>
</evidence>
<evidence type="ECO:0000256" key="15">
    <source>
        <dbReference type="ARBA" id="ARBA00023242"/>
    </source>
</evidence>
<dbReference type="SMART" id="SM00233">
    <property type="entry name" value="PH"/>
    <property type="match status" value="1"/>
</dbReference>
<keyword evidence="15" id="KW-0539">Nucleus</keyword>
<feature type="active site" evidence="18">
    <location>
        <position position="333"/>
    </location>
</feature>
<feature type="binding site" evidence="20">
    <location>
        <position position="721"/>
    </location>
    <ligand>
        <name>Ca(2+)</name>
        <dbReference type="ChEBI" id="CHEBI:29108"/>
        <label>5</label>
    </ligand>
</feature>
<dbReference type="InterPro" id="IPR011993">
    <property type="entry name" value="PH-like_dom_sf"/>
</dbReference>
<comment type="catalytic activity">
    <reaction evidence="16">
        <text>a 1,2-diacyl-sn-glycero-3-phospho-(1D-myo-inositol-4,5-bisphosphate) + H2O = 1D-myo-inositol 1,4,5-trisphosphate + a 1,2-diacyl-sn-glycerol + H(+)</text>
        <dbReference type="Rhea" id="RHEA:33179"/>
        <dbReference type="ChEBI" id="CHEBI:15377"/>
        <dbReference type="ChEBI" id="CHEBI:15378"/>
        <dbReference type="ChEBI" id="CHEBI:17815"/>
        <dbReference type="ChEBI" id="CHEBI:58456"/>
        <dbReference type="ChEBI" id="CHEBI:203600"/>
        <dbReference type="EC" id="3.1.4.11"/>
    </reaction>
    <physiologicalReaction direction="left-to-right" evidence="16">
        <dbReference type="Rhea" id="RHEA:33180"/>
    </physiologicalReaction>
</comment>
<keyword evidence="21" id="KW-0325">Glycoprotein</keyword>
<dbReference type="SMART" id="SM00149">
    <property type="entry name" value="PLCYc"/>
    <property type="match status" value="1"/>
</dbReference>
<accession>A0A8C5AXD7</accession>
<comment type="cofactor">
    <cofactor evidence="20">
        <name>Ca(2+)</name>
        <dbReference type="ChEBI" id="CHEBI:29108"/>
    </cofactor>
    <text evidence="20">Binds 3 Ca(2+) ions per subunit. Two of the Ca(2+) ions are bound to the C2 domain.</text>
</comment>
<feature type="domain" description="PI-PLC Y-box" evidence="26">
    <location>
        <begin position="517"/>
        <end position="629"/>
    </location>
</feature>
<dbReference type="InterPro" id="IPR001192">
    <property type="entry name" value="PI-PLC_fam"/>
</dbReference>
<dbReference type="InterPro" id="IPR000008">
    <property type="entry name" value="C2_dom"/>
</dbReference>
<feature type="region of interest" description="Disordered" evidence="23">
    <location>
        <begin position="476"/>
        <end position="509"/>
    </location>
</feature>
<keyword evidence="7" id="KW-0677">Repeat</keyword>
<proteinExistence type="predicted"/>
<dbReference type="SUPFAM" id="SSF47473">
    <property type="entry name" value="EF-hand"/>
    <property type="match status" value="1"/>
</dbReference>
<feature type="domain" description="PH" evidence="24">
    <location>
        <begin position="44"/>
        <end position="152"/>
    </location>
</feature>
<dbReference type="InterPro" id="IPR015359">
    <property type="entry name" value="PLC_EF-hand-like"/>
</dbReference>
<evidence type="ECO:0000259" key="24">
    <source>
        <dbReference type="PROSITE" id="PS50003"/>
    </source>
</evidence>
<evidence type="ECO:0000256" key="17">
    <source>
        <dbReference type="ARBA" id="ARBA00023726"/>
    </source>
</evidence>
<dbReference type="GO" id="GO:0005886">
    <property type="term" value="C:plasma membrane"/>
    <property type="evidence" value="ECO:0007669"/>
    <property type="project" value="TreeGrafter"/>
</dbReference>
<dbReference type="PROSITE" id="PS50008">
    <property type="entry name" value="PIPLC_Y_DOMAIN"/>
    <property type="match status" value="1"/>
</dbReference>
<dbReference type="CDD" id="cd00275">
    <property type="entry name" value="C2_PLC_like"/>
    <property type="match status" value="1"/>
</dbReference>
<evidence type="ECO:0000256" key="22">
    <source>
        <dbReference type="RuleBase" id="RU361133"/>
    </source>
</evidence>
<feature type="binding site" evidence="20">
    <location>
        <position position="723"/>
    </location>
    <ligand>
        <name>Ca(2+)</name>
        <dbReference type="ChEBI" id="CHEBI:29108"/>
        <label>5</label>
    </ligand>
</feature>
<dbReference type="CDD" id="cd08593">
    <property type="entry name" value="PI-PLCc_delta"/>
    <property type="match status" value="1"/>
</dbReference>
<dbReference type="PROSITE" id="PS50003">
    <property type="entry name" value="PH_DOMAIN"/>
    <property type="match status" value="1"/>
</dbReference>
<organism evidence="28 29">
    <name type="scientific">Gadus morhua</name>
    <name type="common">Atlantic cod</name>
    <dbReference type="NCBI Taxonomy" id="8049"/>
    <lineage>
        <taxon>Eukaryota</taxon>
        <taxon>Metazoa</taxon>
        <taxon>Chordata</taxon>
        <taxon>Craniata</taxon>
        <taxon>Vertebrata</taxon>
        <taxon>Euteleostomi</taxon>
        <taxon>Actinopterygii</taxon>
        <taxon>Neopterygii</taxon>
        <taxon>Teleostei</taxon>
        <taxon>Neoteleostei</taxon>
        <taxon>Acanthomorphata</taxon>
        <taxon>Zeiogadaria</taxon>
        <taxon>Gadariae</taxon>
        <taxon>Gadiformes</taxon>
        <taxon>Gadoidei</taxon>
        <taxon>Gadidae</taxon>
        <taxon>Gadus</taxon>
    </lineage>
</organism>
<keyword evidence="14" id="KW-0807">Transducer</keyword>
<feature type="binding site" evidence="19">
    <location>
        <begin position="54"/>
        <end position="81"/>
    </location>
    <ligand>
        <name>substrate</name>
    </ligand>
</feature>
<keyword evidence="29" id="KW-1185">Reference proteome</keyword>
<feature type="binding site" evidence="20">
    <location>
        <position position="692"/>
    </location>
    <ligand>
        <name>Ca(2+)</name>
        <dbReference type="ChEBI" id="CHEBI:29108"/>
        <label>4</label>
    </ligand>
</feature>
<evidence type="ECO:0000256" key="12">
    <source>
        <dbReference type="ARBA" id="ARBA00023098"/>
    </source>
</evidence>
<evidence type="ECO:0000256" key="9">
    <source>
        <dbReference type="ARBA" id="ARBA00022824"/>
    </source>
</evidence>
<feature type="binding site" evidence="19">
    <location>
        <position position="463"/>
    </location>
    <ligand>
        <name>substrate</name>
    </ligand>
</feature>
<dbReference type="PROSITE" id="PS50007">
    <property type="entry name" value="PIPLC_X_DOMAIN"/>
    <property type="match status" value="1"/>
</dbReference>
<dbReference type="Gene3D" id="2.30.29.30">
    <property type="entry name" value="Pleckstrin-homology domain (PH domain)/Phosphotyrosine-binding domain (PTB)"/>
    <property type="match status" value="1"/>
</dbReference>
<dbReference type="SUPFAM" id="SSF51695">
    <property type="entry name" value="PLC-like phosphodiesterases"/>
    <property type="match status" value="1"/>
</dbReference>
<keyword evidence="8 22" id="KW-0378">Hydrolase</keyword>
<dbReference type="Pfam" id="PF00169">
    <property type="entry name" value="PH"/>
    <property type="match status" value="1"/>
</dbReference>
<keyword evidence="6 20" id="KW-0479">Metal-binding</keyword>
<comment type="subcellular location">
    <subcellularLocation>
        <location evidence="4">Cytoplasm</location>
    </subcellularLocation>
    <subcellularLocation>
        <location evidence="3">Endoplasmic reticulum</location>
    </subcellularLocation>
    <subcellularLocation>
        <location evidence="2">Membrane</location>
        <topology evidence="2">Peripheral membrane protein</topology>
    </subcellularLocation>
    <subcellularLocation>
        <location evidence="1">Nucleus</location>
    </subcellularLocation>
</comment>
<dbReference type="Gene3D" id="2.60.40.150">
    <property type="entry name" value="C2 domain"/>
    <property type="match status" value="1"/>
</dbReference>
<dbReference type="GO" id="GO:0016042">
    <property type="term" value="P:lipid catabolic process"/>
    <property type="evidence" value="ECO:0007669"/>
    <property type="project" value="UniProtKB-KW"/>
</dbReference>
<reference evidence="28" key="2">
    <citation type="submission" date="2025-09" db="UniProtKB">
        <authorList>
            <consortium name="Ensembl"/>
        </authorList>
    </citation>
    <scope>IDENTIFICATION</scope>
</reference>
<evidence type="ECO:0000256" key="21">
    <source>
        <dbReference type="PIRSR" id="PIRSR628391-4"/>
    </source>
</evidence>
<feature type="binding site" evidence="20">
    <location>
        <position position="412"/>
    </location>
    <ligand>
        <name>Ca(2+)</name>
        <dbReference type="ChEBI" id="CHEBI:29108"/>
        <label>3</label>
        <note>catalytic</note>
    </ligand>
</feature>
<dbReference type="CDD" id="cd13363">
    <property type="entry name" value="PH_PLC_delta"/>
    <property type="match status" value="1"/>
</dbReference>
<dbReference type="InterPro" id="IPR002048">
    <property type="entry name" value="EF_hand_dom"/>
</dbReference>
<evidence type="ECO:0000256" key="16">
    <source>
        <dbReference type="ARBA" id="ARBA00023674"/>
    </source>
</evidence>
<evidence type="ECO:0000256" key="13">
    <source>
        <dbReference type="ARBA" id="ARBA00023136"/>
    </source>
</evidence>
<dbReference type="PROSITE" id="PS50004">
    <property type="entry name" value="C2"/>
    <property type="match status" value="1"/>
</dbReference>
<feature type="binding site" evidence="20">
    <location>
        <position position="668"/>
    </location>
    <ligand>
        <name>Ca(2+)</name>
        <dbReference type="ChEBI" id="CHEBI:29108"/>
        <label>4</label>
    </ligand>
</feature>
<dbReference type="Pfam" id="PF00168">
    <property type="entry name" value="C2"/>
    <property type="match status" value="1"/>
</dbReference>
<feature type="binding site" evidence="19">
    <location>
        <position position="461"/>
    </location>
    <ligand>
        <name>substrate</name>
    </ligand>
</feature>
<dbReference type="PANTHER" id="PTHR10336">
    <property type="entry name" value="PHOSPHOINOSITIDE-SPECIFIC PHOSPHOLIPASE C FAMILY PROTEIN"/>
    <property type="match status" value="1"/>
</dbReference>
<feature type="binding site" evidence="19">
    <location>
        <position position="546"/>
    </location>
    <ligand>
        <name>substrate</name>
    </ligand>
</feature>
<feature type="domain" description="C2" evidence="25">
    <location>
        <begin position="629"/>
        <end position="752"/>
    </location>
</feature>
<dbReference type="InterPro" id="IPR011992">
    <property type="entry name" value="EF-hand-dom_pair"/>
</dbReference>
<evidence type="ECO:0000256" key="23">
    <source>
        <dbReference type="SAM" id="MobiDB-lite"/>
    </source>
</evidence>
<feature type="glycosylation site" description="O-linked (GlcNAc) threonine" evidence="21">
    <location>
        <position position="215"/>
    </location>
</feature>
<dbReference type="Pfam" id="PF00387">
    <property type="entry name" value="PI-PLC-Y"/>
    <property type="match status" value="1"/>
</dbReference>
<evidence type="ECO:0000256" key="10">
    <source>
        <dbReference type="ARBA" id="ARBA00022837"/>
    </source>
</evidence>
<gene>
    <name evidence="28" type="primary">LOC115547957</name>
</gene>
<dbReference type="SMART" id="SM00054">
    <property type="entry name" value="EFh"/>
    <property type="match status" value="2"/>
</dbReference>
<dbReference type="GO" id="GO:0005634">
    <property type="term" value="C:nucleus"/>
    <property type="evidence" value="ECO:0007669"/>
    <property type="project" value="UniProtKB-SubCell"/>
</dbReference>
<keyword evidence="9" id="KW-0256">Endoplasmic reticulum</keyword>
<feature type="compositionally biased region" description="Acidic residues" evidence="23">
    <location>
        <begin position="484"/>
        <end position="493"/>
    </location>
</feature>
<dbReference type="InterPro" id="IPR001711">
    <property type="entry name" value="PLipase_C_Pinositol-sp_Y"/>
</dbReference>
<dbReference type="GeneTree" id="ENSGT00940000156180"/>
<evidence type="ECO:0000313" key="28">
    <source>
        <dbReference type="Ensembl" id="ENSGMOP00000037973.1"/>
    </source>
</evidence>
<dbReference type="PRINTS" id="PR00390">
    <property type="entry name" value="PHPHLIPASEC"/>
</dbReference>
<dbReference type="GO" id="GO:0004435">
    <property type="term" value="F:phosphatidylinositol-4,5-bisphosphate phospholipase C activity"/>
    <property type="evidence" value="ECO:0007669"/>
    <property type="project" value="UniProtKB-EC"/>
</dbReference>
<feature type="binding site" evidence="19">
    <location>
        <position position="569"/>
    </location>
    <ligand>
        <name>substrate</name>
    </ligand>
</feature>
<dbReference type="AlphaFoldDB" id="A0A8C5AXD7"/>
<feature type="binding site" evidence="20">
    <location>
        <position position="365"/>
    </location>
    <ligand>
        <name>Ca(2+)</name>
        <dbReference type="ChEBI" id="CHEBI:29108"/>
        <label>3</label>
        <note>catalytic</note>
    </ligand>
</feature>
<dbReference type="PANTHER" id="PTHR10336:SF31">
    <property type="entry name" value="1-PHOSPHATIDYLINOSITOL 4,5-BISPHOSPHATE PHOSPHODIESTERASE DELTA-4"/>
    <property type="match status" value="1"/>
</dbReference>
<sequence length="773" mass="88202">MENISNFGCVKTQTSMYLNKNIYWMTPKTCVYLRPGIQGDDNLGSMLVGTVMRKVKSRTWKKQRYFKLQEDCMTIWYKSKKAGKPHSTFSVGDLEGVREGHQSEVLLSLADEFPPDRCFTLVFRGRRGNLDLVADSADEARSWVRGTRKLMESLESMGERERLDQWIGDWFKKADKNKDGRMNFKETQDLLRMMNVDMNEQHCHSLFTMADRSQTGTLLDEEFVLFYKMLTKRDDVMRVFQDFSGDGQKLSAADLEDFLREEQLEAEDAAGHAARIIETYEPSDAAKQLNAVTFDGFLMYLGSAEGSIQDPRWCGLFQDLDQPLCHYFISSSHNTYLMEDQLRGQSSVEGYIRALTRGCRCVEVDCWDGPNGEPIVYHGHTFTSKILFRDVVQAVDKYAFKASDYPVILSIENHCSVEQQRTMAQHLNHILGDALLRSPLEGKGLTGLPSPEELKGKILLKAKKIGGLEERVGGLTEDPLTGEVSDEDEAAEIDNEHSHRETFRRKTKSKQHLSKELSDCVVYCKSVHFSGFKHSRLHQKFYEVSSFTESKARKQLRDFVLHNSRQLSRVYPSGFRTDSSNFSPQEMWNAGCQIVALNFQTAGEAMDLNDGLFRQNGGCGYILKPSFMRQPGGGFNPEAPQNRESYLPQVISGQQLPKVNIKEGSIVDPLVRVEIHGVPLDQGKQETRYIENNGFNPVWYDTLRFTIHTPELALVRFLVEDYDKTSRNDFVGQYTLPFCSLQQGYRHIHLLSRDGTRIPPASLFVHVRITELA</sequence>
<feature type="glycosylation site" description="O-linked (GlcNAc) serine" evidence="21">
    <location>
        <position position="213"/>
    </location>
</feature>
<dbReference type="GO" id="GO:0005783">
    <property type="term" value="C:endoplasmic reticulum"/>
    <property type="evidence" value="ECO:0007669"/>
    <property type="project" value="UniProtKB-SubCell"/>
</dbReference>
<dbReference type="GO" id="GO:0035556">
    <property type="term" value="P:intracellular signal transduction"/>
    <property type="evidence" value="ECO:0007669"/>
    <property type="project" value="InterPro"/>
</dbReference>
<dbReference type="SMART" id="SM00148">
    <property type="entry name" value="PLCXc"/>
    <property type="match status" value="1"/>
</dbReference>
<evidence type="ECO:0000256" key="11">
    <source>
        <dbReference type="ARBA" id="ARBA00022963"/>
    </source>
</evidence>
<dbReference type="SUPFAM" id="SSF50729">
    <property type="entry name" value="PH domain-like"/>
    <property type="match status" value="1"/>
</dbReference>
<evidence type="ECO:0000256" key="2">
    <source>
        <dbReference type="ARBA" id="ARBA00004170"/>
    </source>
</evidence>
<protein>
    <recommendedName>
        <fullName evidence="22">Phosphoinositide phospholipase C</fullName>
        <ecNumber evidence="22">3.1.4.11</ecNumber>
    </recommendedName>
</protein>
<evidence type="ECO:0000259" key="26">
    <source>
        <dbReference type="PROSITE" id="PS50008"/>
    </source>
</evidence>
<evidence type="ECO:0000256" key="14">
    <source>
        <dbReference type="ARBA" id="ARBA00023224"/>
    </source>
</evidence>
<feature type="binding site" evidence="20">
    <location>
        <position position="666"/>
    </location>
    <ligand>
        <name>Ca(2+)</name>
        <dbReference type="ChEBI" id="CHEBI:29108"/>
        <label>4</label>
    </ligand>
</feature>
<evidence type="ECO:0000259" key="25">
    <source>
        <dbReference type="PROSITE" id="PS50004"/>
    </source>
</evidence>
<evidence type="ECO:0000256" key="6">
    <source>
        <dbReference type="ARBA" id="ARBA00022723"/>
    </source>
</evidence>
<dbReference type="EC" id="3.1.4.11" evidence="22"/>
<evidence type="ECO:0000256" key="18">
    <source>
        <dbReference type="PIRSR" id="PIRSR628391-1"/>
    </source>
</evidence>
<evidence type="ECO:0000256" key="5">
    <source>
        <dbReference type="ARBA" id="ARBA00022490"/>
    </source>
</evidence>
<dbReference type="Ensembl" id="ENSGMOT00000043935.1">
    <property type="protein sequence ID" value="ENSGMOP00000037973.1"/>
    <property type="gene ID" value="ENSGMOG00000013197.2"/>
</dbReference>
<evidence type="ECO:0000256" key="8">
    <source>
        <dbReference type="ARBA" id="ARBA00022801"/>
    </source>
</evidence>
<keyword evidence="10 20" id="KW-0106">Calcium</keyword>
<feature type="domain" description="EF-hand" evidence="27">
    <location>
        <begin position="162"/>
        <end position="197"/>
    </location>
</feature>
<dbReference type="InterPro" id="IPR028391">
    <property type="entry name" value="PLC-delta1_cat"/>
</dbReference>
<dbReference type="PROSITE" id="PS50222">
    <property type="entry name" value="EF_HAND_2"/>
    <property type="match status" value="1"/>
</dbReference>
<evidence type="ECO:0000256" key="1">
    <source>
        <dbReference type="ARBA" id="ARBA00004123"/>
    </source>
</evidence>
<keyword evidence="11 22" id="KW-0442">Lipid degradation</keyword>
<dbReference type="SMART" id="SM00239">
    <property type="entry name" value="C2"/>
    <property type="match status" value="1"/>
</dbReference>
<dbReference type="Pfam" id="PF09279">
    <property type="entry name" value="EF-hand_like"/>
    <property type="match status" value="1"/>
</dbReference>
<name>A0A8C5AXD7_GADMO</name>